<evidence type="ECO:0000256" key="4">
    <source>
        <dbReference type="ARBA" id="ARBA00023157"/>
    </source>
</evidence>
<dbReference type="PROSITE" id="PS50240">
    <property type="entry name" value="TRYPSIN_DOM"/>
    <property type="match status" value="1"/>
</dbReference>
<dbReference type="GO" id="GO:0006508">
    <property type="term" value="P:proteolysis"/>
    <property type="evidence" value="ECO:0007669"/>
    <property type="project" value="UniProtKB-KW"/>
</dbReference>
<keyword evidence="3" id="KW-0720">Serine protease</keyword>
<dbReference type="PANTHER" id="PTHR24271:SF87">
    <property type="entry name" value="ARGININE ESTERASE-LIKE-RELATED"/>
    <property type="match status" value="1"/>
</dbReference>
<dbReference type="Gene3D" id="2.40.10.10">
    <property type="entry name" value="Trypsin-like serine proteases"/>
    <property type="match status" value="1"/>
</dbReference>
<dbReference type="InterPro" id="IPR009003">
    <property type="entry name" value="Peptidase_S1_PA"/>
</dbReference>
<dbReference type="PRINTS" id="PR00722">
    <property type="entry name" value="CHYMOTRYPSIN"/>
</dbReference>
<dbReference type="Ensembl" id="ENSACIT00000020652.1">
    <property type="protein sequence ID" value="ENSACIP00000020118.1"/>
    <property type="gene ID" value="ENSACIG00000015606.1"/>
</dbReference>
<dbReference type="InterPro" id="IPR018114">
    <property type="entry name" value="TRYPSIN_HIS"/>
</dbReference>
<dbReference type="InterPro" id="IPR001314">
    <property type="entry name" value="Peptidase_S1A"/>
</dbReference>
<dbReference type="GO" id="GO:0004252">
    <property type="term" value="F:serine-type endopeptidase activity"/>
    <property type="evidence" value="ECO:0007669"/>
    <property type="project" value="InterPro"/>
</dbReference>
<evidence type="ECO:0000256" key="3">
    <source>
        <dbReference type="ARBA" id="ARBA00022825"/>
    </source>
</evidence>
<dbReference type="CDD" id="cd00190">
    <property type="entry name" value="Tryp_SPc"/>
    <property type="match status" value="1"/>
</dbReference>
<dbReference type="Proteomes" id="UP000261340">
    <property type="component" value="Unplaced"/>
</dbReference>
<evidence type="ECO:0000256" key="2">
    <source>
        <dbReference type="ARBA" id="ARBA00022801"/>
    </source>
</evidence>
<keyword evidence="4" id="KW-1015">Disulfide bond</keyword>
<evidence type="ECO:0000259" key="5">
    <source>
        <dbReference type="PROSITE" id="PS50240"/>
    </source>
</evidence>
<dbReference type="InterPro" id="IPR043504">
    <property type="entry name" value="Peptidase_S1_PA_chymotrypsin"/>
</dbReference>
<sequence>MTVTVVVIWTYVNKIEFNCTARALRNYLQRATDSILFFFCIFGHSGFNGHWRETGNGGKIQGETSGDIIHGKKSPENEMLFMASVQNTDGHVCGGFLITEDFVVTAAHCDDSLRHVVLGTHNLKEYHEKIEIEKIIKYEDYKNVEHGNDIMLLKLSKKVLLGHRIKIIQLPHAKMNLEENEVCQVAGWGLTENDTLPDELRVVDVSVINPRSCKEQWSPWLHLPANVICAGGYGTKKGFCQGDSGGPLVCKGFAVGIVSFNKNFKCKYPDVPNVYMDISEYREWIDKILTTARHFK</sequence>
<name>A0A3Q0SEI9_AMPCI</name>
<dbReference type="AlphaFoldDB" id="A0A3Q0SEI9"/>
<feature type="domain" description="Peptidase S1" evidence="5">
    <location>
        <begin position="68"/>
        <end position="290"/>
    </location>
</feature>
<keyword evidence="7" id="KW-1185">Reference proteome</keyword>
<dbReference type="InterPro" id="IPR001254">
    <property type="entry name" value="Trypsin_dom"/>
</dbReference>
<organism evidence="6 7">
    <name type="scientific">Amphilophus citrinellus</name>
    <name type="common">Midas cichlid</name>
    <name type="synonym">Cichlasoma citrinellum</name>
    <dbReference type="NCBI Taxonomy" id="61819"/>
    <lineage>
        <taxon>Eukaryota</taxon>
        <taxon>Metazoa</taxon>
        <taxon>Chordata</taxon>
        <taxon>Craniata</taxon>
        <taxon>Vertebrata</taxon>
        <taxon>Euteleostomi</taxon>
        <taxon>Actinopterygii</taxon>
        <taxon>Neopterygii</taxon>
        <taxon>Teleostei</taxon>
        <taxon>Neoteleostei</taxon>
        <taxon>Acanthomorphata</taxon>
        <taxon>Ovalentaria</taxon>
        <taxon>Cichlomorphae</taxon>
        <taxon>Cichliformes</taxon>
        <taxon>Cichlidae</taxon>
        <taxon>New World cichlids</taxon>
        <taxon>Cichlasomatinae</taxon>
        <taxon>Heroini</taxon>
        <taxon>Amphilophus</taxon>
    </lineage>
</organism>
<dbReference type="GeneTree" id="ENSGT00910000144271"/>
<proteinExistence type="predicted"/>
<dbReference type="SUPFAM" id="SSF50494">
    <property type="entry name" value="Trypsin-like serine proteases"/>
    <property type="match status" value="1"/>
</dbReference>
<reference evidence="6" key="2">
    <citation type="submission" date="2025-09" db="UniProtKB">
        <authorList>
            <consortium name="Ensembl"/>
        </authorList>
    </citation>
    <scope>IDENTIFICATION</scope>
</reference>
<evidence type="ECO:0000256" key="1">
    <source>
        <dbReference type="ARBA" id="ARBA00022670"/>
    </source>
</evidence>
<dbReference type="FunFam" id="2.40.10.10:FF:000036">
    <property type="entry name" value="Trypsin beta"/>
    <property type="match status" value="1"/>
</dbReference>
<reference evidence="6" key="1">
    <citation type="submission" date="2025-08" db="UniProtKB">
        <authorList>
            <consortium name="Ensembl"/>
        </authorList>
    </citation>
    <scope>IDENTIFICATION</scope>
</reference>
<protein>
    <recommendedName>
        <fullName evidence="5">Peptidase S1 domain-containing protein</fullName>
    </recommendedName>
</protein>
<dbReference type="Pfam" id="PF00089">
    <property type="entry name" value="Trypsin"/>
    <property type="match status" value="1"/>
</dbReference>
<dbReference type="PROSITE" id="PS00134">
    <property type="entry name" value="TRYPSIN_HIS"/>
    <property type="match status" value="1"/>
</dbReference>
<accession>A0A3Q0SEI9</accession>
<evidence type="ECO:0000313" key="6">
    <source>
        <dbReference type="Ensembl" id="ENSACIP00000020118.1"/>
    </source>
</evidence>
<keyword evidence="2" id="KW-0378">Hydrolase</keyword>
<dbReference type="SMART" id="SM00020">
    <property type="entry name" value="Tryp_SPc"/>
    <property type="match status" value="1"/>
</dbReference>
<dbReference type="FunFam" id="2.40.10.10:FF:000068">
    <property type="entry name" value="transmembrane protease serine 2"/>
    <property type="match status" value="1"/>
</dbReference>
<dbReference type="PANTHER" id="PTHR24271">
    <property type="entry name" value="KALLIKREIN-RELATED"/>
    <property type="match status" value="1"/>
</dbReference>
<keyword evidence="1" id="KW-0645">Protease</keyword>
<evidence type="ECO:0000313" key="7">
    <source>
        <dbReference type="Proteomes" id="UP000261340"/>
    </source>
</evidence>
<dbReference type="STRING" id="61819.ENSACIP00000020118"/>